<evidence type="ECO:0000313" key="3">
    <source>
        <dbReference type="EMBL" id="GAA4692457.1"/>
    </source>
</evidence>
<dbReference type="Proteomes" id="UP001500621">
    <property type="component" value="Unassembled WGS sequence"/>
</dbReference>
<dbReference type="EMBL" id="BAABIM010000003">
    <property type="protein sequence ID" value="GAA4692457.1"/>
    <property type="molecule type" value="Genomic_DNA"/>
</dbReference>
<evidence type="ECO:0000259" key="2">
    <source>
        <dbReference type="Pfam" id="PF03733"/>
    </source>
</evidence>
<dbReference type="RefSeq" id="WP_345267854.1">
    <property type="nucleotide sequence ID" value="NZ_BAABIM010000003.1"/>
</dbReference>
<evidence type="ECO:0000313" key="4">
    <source>
        <dbReference type="Proteomes" id="UP001500621"/>
    </source>
</evidence>
<name>A0ABP8WPG0_9ACTN</name>
<dbReference type="NCBIfam" id="NF008740">
    <property type="entry name" value="PRK11770.1-2"/>
    <property type="match status" value="1"/>
</dbReference>
<dbReference type="PANTHER" id="PTHR42903:SF1">
    <property type="entry name" value="INNER MEMBRANE PROTEIN YCCF"/>
    <property type="match status" value="1"/>
</dbReference>
<dbReference type="Pfam" id="PF03733">
    <property type="entry name" value="YccF"/>
    <property type="match status" value="2"/>
</dbReference>
<keyword evidence="1" id="KW-0472">Membrane</keyword>
<feature type="transmembrane region" description="Helical" evidence="1">
    <location>
        <begin position="7"/>
        <end position="24"/>
    </location>
</feature>
<feature type="domain" description="Inner membrane component" evidence="2">
    <location>
        <begin position="68"/>
        <end position="118"/>
    </location>
</feature>
<dbReference type="InterPro" id="IPR052937">
    <property type="entry name" value="Inner_membrane_protein"/>
</dbReference>
<feature type="domain" description="Inner membrane component" evidence="2">
    <location>
        <begin position="4"/>
        <end position="54"/>
    </location>
</feature>
<protein>
    <submittedName>
        <fullName evidence="3">YccF domain-containing protein</fullName>
    </submittedName>
</protein>
<dbReference type="PANTHER" id="PTHR42903">
    <property type="entry name" value="INNER MEMBRANE PROTEIN YCCF"/>
    <property type="match status" value="1"/>
</dbReference>
<organism evidence="3 4">
    <name type="scientific">Nocardioides nanhaiensis</name>
    <dbReference type="NCBI Taxonomy" id="1476871"/>
    <lineage>
        <taxon>Bacteria</taxon>
        <taxon>Bacillati</taxon>
        <taxon>Actinomycetota</taxon>
        <taxon>Actinomycetes</taxon>
        <taxon>Propionibacteriales</taxon>
        <taxon>Nocardioidaceae</taxon>
        <taxon>Nocardioides</taxon>
    </lineage>
</organism>
<sequence length="131" mass="14027">MRTILNVLWLVFCGFWMALGYLAAGVVCCLLIVTIPFGIASFRIALYALWPFGRVAVRRRDAGAPSAVGNVIWFVVAGVWLAIGHVLTGVALCLTVIGIPLGIGSFKMVPLSLLPLGREIVPADAMAFAQR</sequence>
<evidence type="ECO:0000256" key="1">
    <source>
        <dbReference type="SAM" id="Phobius"/>
    </source>
</evidence>
<dbReference type="InterPro" id="IPR005185">
    <property type="entry name" value="YccF"/>
</dbReference>
<dbReference type="InterPro" id="IPR031308">
    <property type="entry name" value="UCP028777"/>
</dbReference>
<keyword evidence="1" id="KW-0812">Transmembrane</keyword>
<feature type="transmembrane region" description="Helical" evidence="1">
    <location>
        <begin position="89"/>
        <end position="109"/>
    </location>
</feature>
<proteinExistence type="predicted"/>
<feature type="transmembrane region" description="Helical" evidence="1">
    <location>
        <begin position="62"/>
        <end position="83"/>
    </location>
</feature>
<dbReference type="PIRSF" id="PIRSF028777">
    <property type="entry name" value="UCP028777"/>
    <property type="match status" value="1"/>
</dbReference>
<keyword evidence="1" id="KW-1133">Transmembrane helix</keyword>
<feature type="transmembrane region" description="Helical" evidence="1">
    <location>
        <begin position="30"/>
        <end position="50"/>
    </location>
</feature>
<keyword evidence="4" id="KW-1185">Reference proteome</keyword>
<gene>
    <name evidence="3" type="ORF">GCM10023226_33010</name>
</gene>
<accession>A0ABP8WPG0</accession>
<reference evidence="4" key="1">
    <citation type="journal article" date="2019" name="Int. J. Syst. Evol. Microbiol.">
        <title>The Global Catalogue of Microorganisms (GCM) 10K type strain sequencing project: providing services to taxonomists for standard genome sequencing and annotation.</title>
        <authorList>
            <consortium name="The Broad Institute Genomics Platform"/>
            <consortium name="The Broad Institute Genome Sequencing Center for Infectious Disease"/>
            <person name="Wu L."/>
            <person name="Ma J."/>
        </authorList>
    </citation>
    <scope>NUCLEOTIDE SEQUENCE [LARGE SCALE GENOMIC DNA]</scope>
    <source>
        <strain evidence="4">JCM 18127</strain>
    </source>
</reference>
<comment type="caution">
    <text evidence="3">The sequence shown here is derived from an EMBL/GenBank/DDBJ whole genome shotgun (WGS) entry which is preliminary data.</text>
</comment>